<protein>
    <submittedName>
        <fullName evidence="1">Uncharacterized protein</fullName>
    </submittedName>
</protein>
<evidence type="ECO:0000313" key="2">
    <source>
        <dbReference type="Proteomes" id="UP001530293"/>
    </source>
</evidence>
<gene>
    <name evidence="1" type="ORF">ACHAWU_006876</name>
</gene>
<comment type="caution">
    <text evidence="1">The sequence shown here is derived from an EMBL/GenBank/DDBJ whole genome shotgun (WGS) entry which is preliminary data.</text>
</comment>
<organism evidence="1 2">
    <name type="scientific">Discostella pseudostelligera</name>
    <dbReference type="NCBI Taxonomy" id="259834"/>
    <lineage>
        <taxon>Eukaryota</taxon>
        <taxon>Sar</taxon>
        <taxon>Stramenopiles</taxon>
        <taxon>Ochrophyta</taxon>
        <taxon>Bacillariophyta</taxon>
        <taxon>Coscinodiscophyceae</taxon>
        <taxon>Thalassiosirophycidae</taxon>
        <taxon>Stephanodiscales</taxon>
        <taxon>Stephanodiscaceae</taxon>
        <taxon>Discostella</taxon>
    </lineage>
</organism>
<evidence type="ECO:0000313" key="1">
    <source>
        <dbReference type="EMBL" id="KAL3768775.1"/>
    </source>
</evidence>
<proteinExistence type="predicted"/>
<reference evidence="1 2" key="1">
    <citation type="submission" date="2024-10" db="EMBL/GenBank/DDBJ databases">
        <title>Updated reference genomes for cyclostephanoid diatoms.</title>
        <authorList>
            <person name="Roberts W.R."/>
            <person name="Alverson A.J."/>
        </authorList>
    </citation>
    <scope>NUCLEOTIDE SEQUENCE [LARGE SCALE GENOMIC DNA]</scope>
    <source>
        <strain evidence="1 2">AJA232-27</strain>
    </source>
</reference>
<dbReference type="AlphaFoldDB" id="A0ABD3MY14"/>
<sequence>MVDEILDHIGNRVTVATITGFFGGSAYASYKGFPIVKTSASTAVSFALVSTACFVMERGANAILHKSSMLLLDDDNKAIDNNIYHGDDISSSIPTLSTIDPKLHYGSHALGGMMGGCVVGFLFQGKPLAGALLLTPIMLGIGKIELSLDEYRIKRLRQLVEDDLQHD</sequence>
<keyword evidence="2" id="KW-1185">Reference proteome</keyword>
<dbReference type="Proteomes" id="UP001530293">
    <property type="component" value="Unassembled WGS sequence"/>
</dbReference>
<name>A0ABD3MY14_9STRA</name>
<accession>A0ABD3MY14</accession>
<dbReference type="EMBL" id="JALLBG020000062">
    <property type="protein sequence ID" value="KAL3768775.1"/>
    <property type="molecule type" value="Genomic_DNA"/>
</dbReference>